<evidence type="ECO:0000256" key="5">
    <source>
        <dbReference type="ARBA" id="ARBA00022685"/>
    </source>
</evidence>
<dbReference type="STRING" id="1884261.A0A5C3Q3F1"/>
<keyword evidence="6 13" id="KW-0479">Metal-binding</keyword>
<keyword evidence="5" id="KW-0165">Cleavage on pair of basic residues</keyword>
<dbReference type="InterPro" id="IPR001384">
    <property type="entry name" value="Peptidase_M35"/>
</dbReference>
<comment type="catalytic activity">
    <reaction evidence="1">
        <text>Preferential cleavage of bonds with hydrophobic residues in P1'. Also 3-Asn-|-Gln-4 and 8-Gly-|-Ser-9 bonds in insulin B chain.</text>
        <dbReference type="EC" id="3.4.24.39"/>
    </reaction>
</comment>
<accession>A0A5C3Q3F1</accession>
<sequence>MRFQFSFFVANAALALAGVANITSVNKRNFPLEVTITNGKGTTVKSVDDLVLLSKVTNTGDEPVHVAKYSGIIDGGYTRSFVVKKDGEEIKFVGVRTQLAITYADEEMYLVIAPGETINTEHNVAALYDFASAGTGNFTFEPFIVTRSVDASQIIGDSFTGVAESVSVTITDDVLDRSLVPNIKRQLTNVCQTSQREFIDASYEEGRNLAAEAHFDLPPFPTSTKPLSALFYAYFKTRSSADLVLRRFVDVIWANPPSRTLNCDDPLGQCASGNVVAYTIIKSTNIHFCPIFYNQQDSDALCRGTPVDARNIRGGTMLHEMIHANSLANNQPQSHWVIDVAYGCPQNQALSAFDQLRNADNYNCFATAIYKRDVCLQ</sequence>
<dbReference type="AlphaFoldDB" id="A0A5C3Q3F1"/>
<organism evidence="15 16">
    <name type="scientific">Pterulicium gracile</name>
    <dbReference type="NCBI Taxonomy" id="1884261"/>
    <lineage>
        <taxon>Eukaryota</taxon>
        <taxon>Fungi</taxon>
        <taxon>Dikarya</taxon>
        <taxon>Basidiomycota</taxon>
        <taxon>Agaricomycotina</taxon>
        <taxon>Agaricomycetes</taxon>
        <taxon>Agaricomycetidae</taxon>
        <taxon>Agaricales</taxon>
        <taxon>Pleurotineae</taxon>
        <taxon>Pterulaceae</taxon>
        <taxon>Pterulicium</taxon>
    </lineage>
</organism>
<evidence type="ECO:0000256" key="4">
    <source>
        <dbReference type="ARBA" id="ARBA00022670"/>
    </source>
</evidence>
<dbReference type="GO" id="GO:0046872">
    <property type="term" value="F:metal ion binding"/>
    <property type="evidence" value="ECO:0007669"/>
    <property type="project" value="UniProtKB-KW"/>
</dbReference>
<keyword evidence="4" id="KW-0645">Protease</keyword>
<name>A0A5C3Q3F1_9AGAR</name>
<feature type="signal peptide" evidence="14">
    <location>
        <begin position="1"/>
        <end position="17"/>
    </location>
</feature>
<dbReference type="InterPro" id="IPR050414">
    <property type="entry name" value="Fungal_M35_metalloproteases"/>
</dbReference>
<keyword evidence="11" id="KW-0865">Zymogen</keyword>
<keyword evidence="7 14" id="KW-0732">Signal</keyword>
<feature type="binding site" evidence="13">
    <location>
        <position position="323"/>
    </location>
    <ligand>
        <name>Zn(2+)</name>
        <dbReference type="ChEBI" id="CHEBI:29105"/>
        <note>catalytic</note>
    </ligand>
</feature>
<evidence type="ECO:0000256" key="1">
    <source>
        <dbReference type="ARBA" id="ARBA00001187"/>
    </source>
</evidence>
<evidence type="ECO:0000256" key="10">
    <source>
        <dbReference type="ARBA" id="ARBA00023049"/>
    </source>
</evidence>
<feature type="active site" evidence="12">
    <location>
        <position position="320"/>
    </location>
</feature>
<evidence type="ECO:0000256" key="14">
    <source>
        <dbReference type="SAM" id="SignalP"/>
    </source>
</evidence>
<evidence type="ECO:0000256" key="2">
    <source>
        <dbReference type="ARBA" id="ARBA00010279"/>
    </source>
</evidence>
<dbReference type="PANTHER" id="PTHR37016:SF3">
    <property type="entry name" value="NEUTRAL PROTEASE 2-RELATED"/>
    <property type="match status" value="1"/>
</dbReference>
<evidence type="ECO:0000256" key="6">
    <source>
        <dbReference type="ARBA" id="ARBA00022723"/>
    </source>
</evidence>
<comment type="similarity">
    <text evidence="2">Belongs to the peptidase M35 family.</text>
</comment>
<dbReference type="GO" id="GO:0004222">
    <property type="term" value="F:metalloendopeptidase activity"/>
    <property type="evidence" value="ECO:0007669"/>
    <property type="project" value="InterPro"/>
</dbReference>
<keyword evidence="16" id="KW-1185">Reference proteome</keyword>
<comment type="cofactor">
    <cofactor evidence="13">
        <name>Zn(2+)</name>
        <dbReference type="ChEBI" id="CHEBI:29105"/>
    </cofactor>
    <text evidence="13">Binds 1 zinc ion per subunit.</text>
</comment>
<evidence type="ECO:0000256" key="7">
    <source>
        <dbReference type="ARBA" id="ARBA00022729"/>
    </source>
</evidence>
<dbReference type="EMBL" id="ML178868">
    <property type="protein sequence ID" value="TFK96046.1"/>
    <property type="molecule type" value="Genomic_DNA"/>
</dbReference>
<keyword evidence="9 13" id="KW-0862">Zinc</keyword>
<evidence type="ECO:0000256" key="13">
    <source>
        <dbReference type="PIRSR" id="PIRSR601384-2"/>
    </source>
</evidence>
<proteinExistence type="inferred from homology"/>
<dbReference type="PANTHER" id="PTHR37016">
    <property type="match status" value="1"/>
</dbReference>
<dbReference type="InterPro" id="IPR024079">
    <property type="entry name" value="MetalloPept_cat_dom_sf"/>
</dbReference>
<feature type="binding site" evidence="13">
    <location>
        <position position="319"/>
    </location>
    <ligand>
        <name>Zn(2+)</name>
        <dbReference type="ChEBI" id="CHEBI:29105"/>
        <note>catalytic</note>
    </ligand>
</feature>
<reference evidence="15 16" key="1">
    <citation type="journal article" date="2019" name="Nat. Ecol. Evol.">
        <title>Megaphylogeny resolves global patterns of mushroom evolution.</title>
        <authorList>
            <person name="Varga T."/>
            <person name="Krizsan K."/>
            <person name="Foldi C."/>
            <person name="Dima B."/>
            <person name="Sanchez-Garcia M."/>
            <person name="Sanchez-Ramirez S."/>
            <person name="Szollosi G.J."/>
            <person name="Szarkandi J.G."/>
            <person name="Papp V."/>
            <person name="Albert L."/>
            <person name="Andreopoulos W."/>
            <person name="Angelini C."/>
            <person name="Antonin V."/>
            <person name="Barry K.W."/>
            <person name="Bougher N.L."/>
            <person name="Buchanan P."/>
            <person name="Buyck B."/>
            <person name="Bense V."/>
            <person name="Catcheside P."/>
            <person name="Chovatia M."/>
            <person name="Cooper J."/>
            <person name="Damon W."/>
            <person name="Desjardin D."/>
            <person name="Finy P."/>
            <person name="Geml J."/>
            <person name="Haridas S."/>
            <person name="Hughes K."/>
            <person name="Justo A."/>
            <person name="Karasinski D."/>
            <person name="Kautmanova I."/>
            <person name="Kiss B."/>
            <person name="Kocsube S."/>
            <person name="Kotiranta H."/>
            <person name="LaButti K.M."/>
            <person name="Lechner B.E."/>
            <person name="Liimatainen K."/>
            <person name="Lipzen A."/>
            <person name="Lukacs Z."/>
            <person name="Mihaltcheva S."/>
            <person name="Morgado L.N."/>
            <person name="Niskanen T."/>
            <person name="Noordeloos M.E."/>
            <person name="Ohm R.A."/>
            <person name="Ortiz-Santana B."/>
            <person name="Ovrebo C."/>
            <person name="Racz N."/>
            <person name="Riley R."/>
            <person name="Savchenko A."/>
            <person name="Shiryaev A."/>
            <person name="Soop K."/>
            <person name="Spirin V."/>
            <person name="Szebenyi C."/>
            <person name="Tomsovsky M."/>
            <person name="Tulloss R.E."/>
            <person name="Uehling J."/>
            <person name="Grigoriev I.V."/>
            <person name="Vagvolgyi C."/>
            <person name="Papp T."/>
            <person name="Martin F.M."/>
            <person name="Miettinen O."/>
            <person name="Hibbett D.S."/>
            <person name="Nagy L.G."/>
        </authorList>
    </citation>
    <scope>NUCLEOTIDE SEQUENCE [LARGE SCALE GENOMIC DNA]</scope>
    <source>
        <strain evidence="15 16">CBS 309.79</strain>
    </source>
</reference>
<evidence type="ECO:0000256" key="11">
    <source>
        <dbReference type="ARBA" id="ARBA00023145"/>
    </source>
</evidence>
<dbReference type="OrthoDB" id="412874at2759"/>
<dbReference type="Pfam" id="PF02102">
    <property type="entry name" value="Peptidase_M35"/>
    <property type="match status" value="1"/>
</dbReference>
<dbReference type="CDD" id="cd11008">
    <property type="entry name" value="M35_deuterolysin_like"/>
    <property type="match status" value="1"/>
</dbReference>
<protein>
    <recommendedName>
        <fullName evidence="3">deuterolysin</fullName>
        <ecNumber evidence="3">3.4.24.39</ecNumber>
    </recommendedName>
</protein>
<keyword evidence="8" id="KW-0378">Hydrolase</keyword>
<feature type="binding site" evidence="13">
    <location>
        <position position="339"/>
    </location>
    <ligand>
        <name>Zn(2+)</name>
        <dbReference type="ChEBI" id="CHEBI:29105"/>
        <note>catalytic</note>
    </ligand>
</feature>
<evidence type="ECO:0000256" key="9">
    <source>
        <dbReference type="ARBA" id="ARBA00022833"/>
    </source>
</evidence>
<feature type="chain" id="PRO_5022862822" description="deuterolysin" evidence="14">
    <location>
        <begin position="18"/>
        <end position="377"/>
    </location>
</feature>
<evidence type="ECO:0000256" key="8">
    <source>
        <dbReference type="ARBA" id="ARBA00022801"/>
    </source>
</evidence>
<evidence type="ECO:0000256" key="3">
    <source>
        <dbReference type="ARBA" id="ARBA00012431"/>
    </source>
</evidence>
<evidence type="ECO:0000313" key="16">
    <source>
        <dbReference type="Proteomes" id="UP000305067"/>
    </source>
</evidence>
<evidence type="ECO:0000256" key="12">
    <source>
        <dbReference type="PIRSR" id="PIRSR601384-1"/>
    </source>
</evidence>
<dbReference type="Gene3D" id="2.60.40.2970">
    <property type="match status" value="1"/>
</dbReference>
<dbReference type="GO" id="GO:0006508">
    <property type="term" value="P:proteolysis"/>
    <property type="evidence" value="ECO:0007669"/>
    <property type="project" value="UniProtKB-KW"/>
</dbReference>
<gene>
    <name evidence="15" type="ORF">BDV98DRAFT_598022</name>
</gene>
<dbReference type="Gene3D" id="3.40.390.10">
    <property type="entry name" value="Collagenase (Catalytic Domain)"/>
    <property type="match status" value="1"/>
</dbReference>
<dbReference type="Proteomes" id="UP000305067">
    <property type="component" value="Unassembled WGS sequence"/>
</dbReference>
<keyword evidence="10" id="KW-0482">Metalloprotease</keyword>
<evidence type="ECO:0000313" key="15">
    <source>
        <dbReference type="EMBL" id="TFK96046.1"/>
    </source>
</evidence>
<dbReference type="SUPFAM" id="SSF55486">
    <property type="entry name" value="Metalloproteases ('zincins'), catalytic domain"/>
    <property type="match status" value="1"/>
</dbReference>
<dbReference type="EC" id="3.4.24.39" evidence="3"/>